<keyword evidence="2" id="KW-0472">Membrane</keyword>
<proteinExistence type="predicted"/>
<dbReference type="SMART" id="SM00257">
    <property type="entry name" value="LysM"/>
    <property type="match status" value="2"/>
</dbReference>
<dbReference type="GO" id="GO:0008932">
    <property type="term" value="F:lytic endotransglycosylase activity"/>
    <property type="evidence" value="ECO:0007669"/>
    <property type="project" value="TreeGrafter"/>
</dbReference>
<reference evidence="4 5" key="1">
    <citation type="submission" date="2020-02" db="EMBL/GenBank/DDBJ databases">
        <title>Draft genome sequence of Limisphaera ngatamarikiensis NGM72.4T, a thermophilic Verrucomicrobia grouped in subdivision 3.</title>
        <authorList>
            <person name="Carere C.R."/>
            <person name="Steen J."/>
            <person name="Hugenholtz P."/>
            <person name="Stott M.B."/>
        </authorList>
    </citation>
    <scope>NUCLEOTIDE SEQUENCE [LARGE SCALE GENOMIC DNA]</scope>
    <source>
        <strain evidence="4 5">NGM72.4</strain>
    </source>
</reference>
<dbReference type="InterPro" id="IPR018392">
    <property type="entry name" value="LysM"/>
</dbReference>
<evidence type="ECO:0000256" key="1">
    <source>
        <dbReference type="SAM" id="MobiDB-lite"/>
    </source>
</evidence>
<keyword evidence="2" id="KW-0812">Transmembrane</keyword>
<evidence type="ECO:0000256" key="2">
    <source>
        <dbReference type="SAM" id="Phobius"/>
    </source>
</evidence>
<keyword evidence="2" id="KW-1133">Transmembrane helix</keyword>
<keyword evidence="5" id="KW-1185">Reference proteome</keyword>
<dbReference type="Pfam" id="PF01476">
    <property type="entry name" value="LysM"/>
    <property type="match status" value="2"/>
</dbReference>
<organism evidence="4 5">
    <name type="scientific">Limisphaera ngatamarikiensis</name>
    <dbReference type="NCBI Taxonomy" id="1324935"/>
    <lineage>
        <taxon>Bacteria</taxon>
        <taxon>Pseudomonadati</taxon>
        <taxon>Verrucomicrobiota</taxon>
        <taxon>Verrucomicrobiia</taxon>
        <taxon>Limisphaerales</taxon>
        <taxon>Limisphaeraceae</taxon>
        <taxon>Limisphaera</taxon>
    </lineage>
</organism>
<dbReference type="PANTHER" id="PTHR33734">
    <property type="entry name" value="LYSM DOMAIN-CONTAINING GPI-ANCHORED PROTEIN 2"/>
    <property type="match status" value="1"/>
</dbReference>
<feature type="region of interest" description="Disordered" evidence="1">
    <location>
        <begin position="247"/>
        <end position="282"/>
    </location>
</feature>
<dbReference type="PANTHER" id="PTHR33734:SF22">
    <property type="entry name" value="MEMBRANE-BOUND LYTIC MUREIN TRANSGLYCOSYLASE D"/>
    <property type="match status" value="1"/>
</dbReference>
<evidence type="ECO:0000313" key="4">
    <source>
        <dbReference type="EMBL" id="NGO38708.1"/>
    </source>
</evidence>
<evidence type="ECO:0000259" key="3">
    <source>
        <dbReference type="PROSITE" id="PS51782"/>
    </source>
</evidence>
<protein>
    <submittedName>
        <fullName evidence="4">LysM peptidoglycan-binding domain-containing protein</fullName>
    </submittedName>
</protein>
<dbReference type="PROSITE" id="PS51782">
    <property type="entry name" value="LYSM"/>
    <property type="match status" value="2"/>
</dbReference>
<accession>A0A6M1RF95</accession>
<gene>
    <name evidence="4" type="ORF">G4L39_04775</name>
</gene>
<sequence length="282" mass="28773">MSADNPLLPQGSLWEQKQQSRSRVRTAFFCVLAVHVLAIGTVLIVQGCKREEPPPATYPELSPVLPSFDTNLPPVVSTETPPPVVQPSTVPALPTVPQPTVSAPAPTPVTPSPMVSAPAPAAPAAGGTEYTVVAGDTLYGIAKKHGVSLRALLDANPGVDPRRLRVGQKLVVPGGGGSGPAAVAAPAAAGGGASAGGEQVYVVQSGDNLTKIARRFGTTVQALREANQLRTDRIRVGDRLRIPAGATRAEAPAQAEPPPFIPPGLPPGQGQPGQPPWGGGGY</sequence>
<evidence type="ECO:0000313" key="5">
    <source>
        <dbReference type="Proteomes" id="UP000477311"/>
    </source>
</evidence>
<dbReference type="EMBL" id="JAAKYA010000029">
    <property type="protein sequence ID" value="NGO38708.1"/>
    <property type="molecule type" value="Genomic_DNA"/>
</dbReference>
<dbReference type="RefSeq" id="WP_165106321.1">
    <property type="nucleotide sequence ID" value="NZ_JAAKYA010000029.1"/>
</dbReference>
<feature type="domain" description="LysM" evidence="3">
    <location>
        <begin position="199"/>
        <end position="242"/>
    </location>
</feature>
<dbReference type="SUPFAM" id="SSF54106">
    <property type="entry name" value="LysM domain"/>
    <property type="match status" value="2"/>
</dbReference>
<name>A0A6M1RF95_9BACT</name>
<dbReference type="CDD" id="cd00118">
    <property type="entry name" value="LysM"/>
    <property type="match status" value="2"/>
</dbReference>
<comment type="caution">
    <text evidence="4">The sequence shown here is derived from an EMBL/GenBank/DDBJ whole genome shotgun (WGS) entry which is preliminary data.</text>
</comment>
<dbReference type="Proteomes" id="UP000477311">
    <property type="component" value="Unassembled WGS sequence"/>
</dbReference>
<feature type="domain" description="LysM" evidence="3">
    <location>
        <begin position="128"/>
        <end position="172"/>
    </location>
</feature>
<dbReference type="AlphaFoldDB" id="A0A6M1RF95"/>
<feature type="compositionally biased region" description="Pro residues" evidence="1">
    <location>
        <begin position="255"/>
        <end position="266"/>
    </location>
</feature>
<dbReference type="InterPro" id="IPR036779">
    <property type="entry name" value="LysM_dom_sf"/>
</dbReference>
<dbReference type="Gene3D" id="3.10.350.10">
    <property type="entry name" value="LysM domain"/>
    <property type="match status" value="2"/>
</dbReference>
<feature type="transmembrane region" description="Helical" evidence="2">
    <location>
        <begin position="26"/>
        <end position="45"/>
    </location>
</feature>